<protein>
    <submittedName>
        <fullName evidence="1">Zinc-binding oxidoreductase ToxD</fullName>
    </submittedName>
</protein>
<keyword evidence="2" id="KW-1185">Reference proteome</keyword>
<dbReference type="EMBL" id="MU003492">
    <property type="protein sequence ID" value="KAF2477660.1"/>
    <property type="molecule type" value="Genomic_DNA"/>
</dbReference>
<sequence>MKALKIQSPGHAAVVETNIPRLRTPSDLLIKTVAVALNPSDWKHIDFVDKPATVGCDYSGVVEEIGSAVTLPFKKGDRVWGCVHGSNVLDLDSGCFGEYVVSKADLVFRIPENMGFEEAATLGVGIVTVGQGLYQAMGLPWPDSPLKEKVPILIYGGSSAMGAFGIQFAKLSGFEVITTCSQRNFEYVKSLGADVVFDYKSPSCGADIRNYTNDKLYYAWDTIGEGNAPQICGDALASSAPKGQKLYYGTIVFVPQSPRPDVEMLFTIGYSAQGESFELMGMKFAGKPEDYEFMKKWIAEAEKLLFEGKLRAHKPDVRPGGLDGILTGLKDMKNGKISGVKVVYRVGDP</sequence>
<reference evidence="1" key="1">
    <citation type="journal article" date="2020" name="Stud. Mycol.">
        <title>101 Dothideomycetes genomes: a test case for predicting lifestyles and emergence of pathogens.</title>
        <authorList>
            <person name="Haridas S."/>
            <person name="Albert R."/>
            <person name="Binder M."/>
            <person name="Bloem J."/>
            <person name="Labutti K."/>
            <person name="Salamov A."/>
            <person name="Andreopoulos B."/>
            <person name="Baker S."/>
            <person name="Barry K."/>
            <person name="Bills G."/>
            <person name="Bluhm B."/>
            <person name="Cannon C."/>
            <person name="Castanera R."/>
            <person name="Culley D."/>
            <person name="Daum C."/>
            <person name="Ezra D."/>
            <person name="Gonzalez J."/>
            <person name="Henrissat B."/>
            <person name="Kuo A."/>
            <person name="Liang C."/>
            <person name="Lipzen A."/>
            <person name="Lutzoni F."/>
            <person name="Magnuson J."/>
            <person name="Mondo S."/>
            <person name="Nolan M."/>
            <person name="Ohm R."/>
            <person name="Pangilinan J."/>
            <person name="Park H.-J."/>
            <person name="Ramirez L."/>
            <person name="Alfaro M."/>
            <person name="Sun H."/>
            <person name="Tritt A."/>
            <person name="Yoshinaga Y."/>
            <person name="Zwiers L.-H."/>
            <person name="Turgeon B."/>
            <person name="Goodwin S."/>
            <person name="Spatafora J."/>
            <person name="Crous P."/>
            <person name="Grigoriev I."/>
        </authorList>
    </citation>
    <scope>NUCLEOTIDE SEQUENCE</scope>
    <source>
        <strain evidence="1">ATCC 200398</strain>
    </source>
</reference>
<proteinExistence type="predicted"/>
<dbReference type="Proteomes" id="UP000799755">
    <property type="component" value="Unassembled WGS sequence"/>
</dbReference>
<name>A0ACB6RF35_9PLEO</name>
<organism evidence="1 2">
    <name type="scientific">Lindgomyces ingoldianus</name>
    <dbReference type="NCBI Taxonomy" id="673940"/>
    <lineage>
        <taxon>Eukaryota</taxon>
        <taxon>Fungi</taxon>
        <taxon>Dikarya</taxon>
        <taxon>Ascomycota</taxon>
        <taxon>Pezizomycotina</taxon>
        <taxon>Dothideomycetes</taxon>
        <taxon>Pleosporomycetidae</taxon>
        <taxon>Pleosporales</taxon>
        <taxon>Lindgomycetaceae</taxon>
        <taxon>Lindgomyces</taxon>
    </lineage>
</organism>
<evidence type="ECO:0000313" key="1">
    <source>
        <dbReference type="EMBL" id="KAF2477660.1"/>
    </source>
</evidence>
<evidence type="ECO:0000313" key="2">
    <source>
        <dbReference type="Proteomes" id="UP000799755"/>
    </source>
</evidence>
<accession>A0ACB6RF35</accession>
<gene>
    <name evidence="1" type="ORF">BDR25DRAFT_274969</name>
</gene>
<comment type="caution">
    <text evidence="1">The sequence shown here is derived from an EMBL/GenBank/DDBJ whole genome shotgun (WGS) entry which is preliminary data.</text>
</comment>